<dbReference type="PANTHER" id="PTHR21294">
    <property type="entry name" value="ELECTRON TRANSFER FLAVOPROTEIN BETA-SUBUNIT"/>
    <property type="match status" value="1"/>
</dbReference>
<dbReference type="PIRSF" id="PIRSF000090">
    <property type="entry name" value="Beta-ETF"/>
    <property type="match status" value="1"/>
</dbReference>
<dbReference type="InterPro" id="IPR014729">
    <property type="entry name" value="Rossmann-like_a/b/a_fold"/>
</dbReference>
<evidence type="ECO:0000256" key="5">
    <source>
        <dbReference type="ARBA" id="ARBA00022448"/>
    </source>
</evidence>
<dbReference type="PANTHER" id="PTHR21294:SF8">
    <property type="entry name" value="ELECTRON TRANSFER FLAVOPROTEIN SUBUNIT BETA"/>
    <property type="match status" value="1"/>
</dbReference>
<evidence type="ECO:0000259" key="9">
    <source>
        <dbReference type="SMART" id="SM00893"/>
    </source>
</evidence>
<sequence>MSLRIVVCVKYVPDATGDRGFTEELTTDREGVDGLLSELDEHAVEQALRIAENAENAENAGGAGGAGAAGDSDGGGGGGGGGNGTGQGGGAEITVLTMGPEDARDALRKALSMGADKAVHIEDDELHGTDALGTSLVLARAAERIGYDLVVCGMASTDGGMGVLPAMLAERLGVPQSTLLSEVRVEGGRVTGRRESDTATELLETALPAVVSVTDLSGEARYPSFKGIMAAKKKPMSVLTLSDLGIEAAEVGLRGAWTAVDQATERPARTGGTIVQDEGDGGRKLAEFLAGQKFV</sequence>
<feature type="domain" description="Electron transfer flavoprotein alpha/beta-subunit N-terminal" evidence="9">
    <location>
        <begin position="24"/>
        <end position="248"/>
    </location>
</feature>
<evidence type="ECO:0000256" key="4">
    <source>
        <dbReference type="ARBA" id="ARBA00016797"/>
    </source>
</evidence>
<organism evidence="10 11">
    <name type="scientific">Streptomyces spongiicola</name>
    <dbReference type="NCBI Taxonomy" id="1690221"/>
    <lineage>
        <taxon>Bacteria</taxon>
        <taxon>Bacillati</taxon>
        <taxon>Actinomycetota</taxon>
        <taxon>Actinomycetes</taxon>
        <taxon>Kitasatosporales</taxon>
        <taxon>Streptomycetaceae</taxon>
        <taxon>Streptomyces</taxon>
    </lineage>
</organism>
<dbReference type="Proteomes" id="UP000265354">
    <property type="component" value="Unassembled WGS sequence"/>
</dbReference>
<dbReference type="InterPro" id="IPR012255">
    <property type="entry name" value="ETF_b"/>
</dbReference>
<dbReference type="GO" id="GO:0005829">
    <property type="term" value="C:cytosol"/>
    <property type="evidence" value="ECO:0007669"/>
    <property type="project" value="TreeGrafter"/>
</dbReference>
<evidence type="ECO:0000313" key="11">
    <source>
        <dbReference type="Proteomes" id="UP000265354"/>
    </source>
</evidence>
<feature type="region of interest" description="Disordered" evidence="8">
    <location>
        <begin position="59"/>
        <end position="93"/>
    </location>
</feature>
<dbReference type="GO" id="GO:0009055">
    <property type="term" value="F:electron transfer activity"/>
    <property type="evidence" value="ECO:0007669"/>
    <property type="project" value="InterPro"/>
</dbReference>
<keyword evidence="6" id="KW-0249">Electron transport</keyword>
<dbReference type="SUPFAM" id="SSF52402">
    <property type="entry name" value="Adenine nucleotide alpha hydrolases-like"/>
    <property type="match status" value="2"/>
</dbReference>
<dbReference type="SMART" id="SM00893">
    <property type="entry name" value="ETF"/>
    <property type="match status" value="1"/>
</dbReference>
<dbReference type="Gene3D" id="3.40.50.620">
    <property type="entry name" value="HUPs"/>
    <property type="match status" value="1"/>
</dbReference>
<accession>A0A388T7F6</accession>
<evidence type="ECO:0000256" key="8">
    <source>
        <dbReference type="SAM" id="MobiDB-lite"/>
    </source>
</evidence>
<dbReference type="EMBL" id="BGZL01000026">
    <property type="protein sequence ID" value="GBQ04010.1"/>
    <property type="molecule type" value="Genomic_DNA"/>
</dbReference>
<comment type="caution">
    <text evidence="10">The sequence shown here is derived from an EMBL/GenBank/DDBJ whole genome shotgun (WGS) entry which is preliminary data.</text>
</comment>
<comment type="similarity">
    <text evidence="2">Belongs to the ETF beta-subunit/FixA family.</text>
</comment>
<protein>
    <recommendedName>
        <fullName evidence="4">Electron transfer flavoprotein subunit beta</fullName>
    </recommendedName>
</protein>
<gene>
    <name evidence="10" type="ORF">SSP531S_55000</name>
</gene>
<evidence type="ECO:0000313" key="10">
    <source>
        <dbReference type="EMBL" id="GBQ04010.1"/>
    </source>
</evidence>
<feature type="compositionally biased region" description="Gly residues" evidence="8">
    <location>
        <begin position="61"/>
        <end position="91"/>
    </location>
</feature>
<dbReference type="CDD" id="cd01714">
    <property type="entry name" value="ETF_beta"/>
    <property type="match status" value="1"/>
</dbReference>
<evidence type="ECO:0000256" key="1">
    <source>
        <dbReference type="ARBA" id="ARBA00001974"/>
    </source>
</evidence>
<dbReference type="Pfam" id="PF01012">
    <property type="entry name" value="ETF"/>
    <property type="match status" value="1"/>
</dbReference>
<comment type="cofactor">
    <cofactor evidence="1">
        <name>FAD</name>
        <dbReference type="ChEBI" id="CHEBI:57692"/>
    </cofactor>
</comment>
<comment type="subunit">
    <text evidence="3">Heterodimer of an alpha and a beta subunit.</text>
</comment>
<name>A0A388T7F6_9ACTN</name>
<evidence type="ECO:0000256" key="2">
    <source>
        <dbReference type="ARBA" id="ARBA00007557"/>
    </source>
</evidence>
<evidence type="ECO:0000256" key="3">
    <source>
        <dbReference type="ARBA" id="ARBA00011355"/>
    </source>
</evidence>
<dbReference type="InterPro" id="IPR033948">
    <property type="entry name" value="ETF_beta_N"/>
</dbReference>
<comment type="function">
    <text evidence="7">The electron transfer flavoprotein serves as a specific electron acceptor for other dehydrogenases. It transfers the electrons to the main respiratory chain via ETF-ubiquinone oxidoreductase (ETF dehydrogenase).</text>
</comment>
<keyword evidence="5" id="KW-0813">Transport</keyword>
<reference evidence="10 11" key="1">
    <citation type="submission" date="2018-07" db="EMBL/GenBank/DDBJ databases">
        <title>Whole Genome Shotgun Sequence of Streptomyces spongiicola strain 531S.</title>
        <authorList>
            <person name="Dohra H."/>
            <person name="Kodani S."/>
        </authorList>
    </citation>
    <scope>NUCLEOTIDE SEQUENCE [LARGE SCALE GENOMIC DNA]</scope>
    <source>
        <strain evidence="10 11">531S</strain>
    </source>
</reference>
<dbReference type="AlphaFoldDB" id="A0A388T7F6"/>
<dbReference type="InterPro" id="IPR014730">
    <property type="entry name" value="ETF_a/b_N"/>
</dbReference>
<evidence type="ECO:0000256" key="7">
    <source>
        <dbReference type="ARBA" id="ARBA00025649"/>
    </source>
</evidence>
<proteinExistence type="inferred from homology"/>
<evidence type="ECO:0000256" key="6">
    <source>
        <dbReference type="ARBA" id="ARBA00022982"/>
    </source>
</evidence>